<reference evidence="2 3" key="1">
    <citation type="journal article" date="2018" name="Science">
        <title>The opium poppy genome and morphinan production.</title>
        <authorList>
            <person name="Guo L."/>
            <person name="Winzer T."/>
            <person name="Yang X."/>
            <person name="Li Y."/>
            <person name="Ning Z."/>
            <person name="He Z."/>
            <person name="Teodor R."/>
            <person name="Lu Y."/>
            <person name="Bowser T.A."/>
            <person name="Graham I.A."/>
            <person name="Ye K."/>
        </authorList>
    </citation>
    <scope>NUCLEOTIDE SEQUENCE [LARGE SCALE GENOMIC DNA]</scope>
    <source>
        <strain evidence="3">cv. HN1</strain>
        <tissue evidence="2">Leaves</tissue>
    </source>
</reference>
<dbReference type="EMBL" id="CM010715">
    <property type="protein sequence ID" value="RZC46417.1"/>
    <property type="molecule type" value="Genomic_DNA"/>
</dbReference>
<gene>
    <name evidence="2" type="ORF">C5167_039365</name>
</gene>
<feature type="coiled-coil region" evidence="1">
    <location>
        <begin position="122"/>
        <end position="156"/>
    </location>
</feature>
<dbReference type="Proteomes" id="UP000316621">
    <property type="component" value="Chromosome 1"/>
</dbReference>
<sequence>MGFKDALDYTVNGVKTSSTYVLQGSYNLGCTAASKVNSVVRGSGGQGGEGEQNRVEKLKVYLPDQEQIGRAITIVTHPATKELIKFFALPPGGAQAYNIVAAVLKNPPSTSSHACLYENDKYKQVMEELRVLRDEKDRMQAELEHIKNEIEYSKRLNSISPARLRSSSTVEQRPEDVISLFMMKGFTVLDFRYDQVVPPIRGHMIRTERYDDDKGDI</sequence>
<dbReference type="OrthoDB" id="765404at2759"/>
<accession>A0A4Y7IBW4</accession>
<evidence type="ECO:0000313" key="3">
    <source>
        <dbReference type="Proteomes" id="UP000316621"/>
    </source>
</evidence>
<name>A0A4Y7IBW4_PAPSO</name>
<proteinExistence type="predicted"/>
<dbReference type="AlphaFoldDB" id="A0A4Y7IBW4"/>
<organism evidence="2 3">
    <name type="scientific">Papaver somniferum</name>
    <name type="common">Opium poppy</name>
    <dbReference type="NCBI Taxonomy" id="3469"/>
    <lineage>
        <taxon>Eukaryota</taxon>
        <taxon>Viridiplantae</taxon>
        <taxon>Streptophyta</taxon>
        <taxon>Embryophyta</taxon>
        <taxon>Tracheophyta</taxon>
        <taxon>Spermatophyta</taxon>
        <taxon>Magnoliopsida</taxon>
        <taxon>Ranunculales</taxon>
        <taxon>Papaveraceae</taxon>
        <taxon>Papaveroideae</taxon>
        <taxon>Papaver</taxon>
    </lineage>
</organism>
<dbReference type="Gramene" id="RZC46417">
    <property type="protein sequence ID" value="RZC46417"/>
    <property type="gene ID" value="C5167_039365"/>
</dbReference>
<keyword evidence="1" id="KW-0175">Coiled coil</keyword>
<evidence type="ECO:0000256" key="1">
    <source>
        <dbReference type="SAM" id="Coils"/>
    </source>
</evidence>
<protein>
    <submittedName>
        <fullName evidence="2">Uncharacterized protein</fullName>
    </submittedName>
</protein>
<evidence type="ECO:0000313" key="2">
    <source>
        <dbReference type="EMBL" id="RZC46417.1"/>
    </source>
</evidence>
<keyword evidence="3" id="KW-1185">Reference proteome</keyword>